<evidence type="ECO:0000313" key="2">
    <source>
        <dbReference type="Proteomes" id="UP000824890"/>
    </source>
</evidence>
<gene>
    <name evidence="1" type="ORF">HID58_095607</name>
</gene>
<evidence type="ECO:0008006" key="3">
    <source>
        <dbReference type="Google" id="ProtNLM"/>
    </source>
</evidence>
<evidence type="ECO:0000313" key="1">
    <source>
        <dbReference type="EMBL" id="KAH0850341.1"/>
    </source>
</evidence>
<reference evidence="1 2" key="1">
    <citation type="submission" date="2021-05" db="EMBL/GenBank/DDBJ databases">
        <title>Genome Assembly of Synthetic Allotetraploid Brassica napus Reveals Homoeologous Exchanges between Subgenomes.</title>
        <authorList>
            <person name="Davis J.T."/>
        </authorList>
    </citation>
    <scope>NUCLEOTIDE SEQUENCE [LARGE SCALE GENOMIC DNA]</scope>
    <source>
        <strain evidence="2">cv. Da-Ae</strain>
        <tissue evidence="1">Seedling</tissue>
    </source>
</reference>
<accession>A0ABQ7X340</accession>
<protein>
    <recommendedName>
        <fullName evidence="3">RING-type domain-containing protein</fullName>
    </recommendedName>
</protein>
<dbReference type="EMBL" id="JAGKQM010002081">
    <property type="protein sequence ID" value="KAH0850341.1"/>
    <property type="molecule type" value="Genomic_DNA"/>
</dbReference>
<keyword evidence="2" id="KW-1185">Reference proteome</keyword>
<sequence length="61" mass="6731">SGVAAPVEEPKFNCPILCVPLLRRCTKVCIKEAISVQAKCPTCRKDVTTEDLIRVFLPTTK</sequence>
<comment type="caution">
    <text evidence="1">The sequence shown here is derived from an EMBL/GenBank/DDBJ whole genome shotgun (WGS) entry which is preliminary data.</text>
</comment>
<dbReference type="InterPro" id="IPR049627">
    <property type="entry name" value="SLX8"/>
</dbReference>
<feature type="non-terminal residue" evidence="1">
    <location>
        <position position="1"/>
    </location>
</feature>
<dbReference type="Proteomes" id="UP000824890">
    <property type="component" value="Unassembled WGS sequence"/>
</dbReference>
<dbReference type="PANTHER" id="PTHR47094:SF8">
    <property type="entry name" value="RING ZINC FINGER PROTEIN-RELATED"/>
    <property type="match status" value="1"/>
</dbReference>
<name>A0ABQ7X340_BRANA</name>
<proteinExistence type="predicted"/>
<dbReference type="PANTHER" id="PTHR47094">
    <property type="entry name" value="ELFLESS, ISOFORM B"/>
    <property type="match status" value="1"/>
</dbReference>
<organism evidence="1 2">
    <name type="scientific">Brassica napus</name>
    <name type="common">Rape</name>
    <dbReference type="NCBI Taxonomy" id="3708"/>
    <lineage>
        <taxon>Eukaryota</taxon>
        <taxon>Viridiplantae</taxon>
        <taxon>Streptophyta</taxon>
        <taxon>Embryophyta</taxon>
        <taxon>Tracheophyta</taxon>
        <taxon>Spermatophyta</taxon>
        <taxon>Magnoliopsida</taxon>
        <taxon>eudicotyledons</taxon>
        <taxon>Gunneridae</taxon>
        <taxon>Pentapetalae</taxon>
        <taxon>rosids</taxon>
        <taxon>malvids</taxon>
        <taxon>Brassicales</taxon>
        <taxon>Brassicaceae</taxon>
        <taxon>Brassiceae</taxon>
        <taxon>Brassica</taxon>
    </lineage>
</organism>